<sequence length="337" mass="35452">MRHQRLKKQFTLSLVMAAVLMTIFIGTTVCRNDLADNITHPPGTPPCGDESPEMPSADGFGVSSPFAVILPVMVFICILTGFFSGNGLINGPEKAVRPPDRPDRTARRVPVTNAHPPNPALQCALSQTRMYEAITPLLEEIVMLAKHSAAHAAETDAVMGRAHESVTEATGTLVELTVAFGDISAISEKISAIVRTIEEIAFQTNILALNASIEAARAGNAGAGFGVVADEVRALAMRTTRAAEDTSQLIGNAIGRIGEGEALVARANDNFASVSRSTLETGKRISEITQSAGAQAQKTGQLGRRIAAAVRGCRQHASASPPPETKRTGISGRAGVR</sequence>
<comment type="caution">
    <text evidence="7">The sequence shown here is derived from an EMBL/GenBank/DDBJ whole genome shotgun (WGS) entry which is preliminary data.</text>
</comment>
<dbReference type="Proteomes" id="UP000288096">
    <property type="component" value="Unassembled WGS sequence"/>
</dbReference>
<evidence type="ECO:0000256" key="3">
    <source>
        <dbReference type="PROSITE-ProRule" id="PRU00284"/>
    </source>
</evidence>
<feature type="region of interest" description="Disordered" evidence="4">
    <location>
        <begin position="93"/>
        <end position="113"/>
    </location>
</feature>
<dbReference type="InterPro" id="IPR004089">
    <property type="entry name" value="MCPsignal_dom"/>
</dbReference>
<evidence type="ECO:0000256" key="4">
    <source>
        <dbReference type="SAM" id="MobiDB-lite"/>
    </source>
</evidence>
<reference evidence="8" key="1">
    <citation type="submission" date="2017-11" db="EMBL/GenBank/DDBJ databases">
        <authorList>
            <person name="Watanabe M."/>
            <person name="Kojima H."/>
        </authorList>
    </citation>
    <scope>NUCLEOTIDE SEQUENCE [LARGE SCALE GENOMIC DNA]</scope>
    <source>
        <strain evidence="8">Tokyo 01</strain>
    </source>
</reference>
<evidence type="ECO:0000259" key="6">
    <source>
        <dbReference type="PROSITE" id="PS50111"/>
    </source>
</evidence>
<dbReference type="GO" id="GO:0007165">
    <property type="term" value="P:signal transduction"/>
    <property type="evidence" value="ECO:0007669"/>
    <property type="project" value="UniProtKB-KW"/>
</dbReference>
<comment type="similarity">
    <text evidence="2">Belongs to the methyl-accepting chemotaxis (MCP) protein family.</text>
</comment>
<dbReference type="GO" id="GO:0016020">
    <property type="term" value="C:membrane"/>
    <property type="evidence" value="ECO:0007669"/>
    <property type="project" value="InterPro"/>
</dbReference>
<evidence type="ECO:0000256" key="2">
    <source>
        <dbReference type="ARBA" id="ARBA00029447"/>
    </source>
</evidence>
<reference evidence="8" key="2">
    <citation type="submission" date="2019-01" db="EMBL/GenBank/DDBJ databases">
        <title>Genome sequence of Desulfonema ishimotonii strain Tokyo 01.</title>
        <authorList>
            <person name="Fukui M."/>
        </authorList>
    </citation>
    <scope>NUCLEOTIDE SEQUENCE [LARGE SCALE GENOMIC DNA]</scope>
    <source>
        <strain evidence="8">Tokyo 01</strain>
    </source>
</reference>
<feature type="transmembrane region" description="Helical" evidence="5">
    <location>
        <begin position="66"/>
        <end position="89"/>
    </location>
</feature>
<dbReference type="SUPFAM" id="SSF58104">
    <property type="entry name" value="Methyl-accepting chemotaxis protein (MCP) signaling domain"/>
    <property type="match status" value="1"/>
</dbReference>
<dbReference type="OrthoDB" id="9816383at2"/>
<dbReference type="Pfam" id="PF00015">
    <property type="entry name" value="MCPsignal"/>
    <property type="match status" value="1"/>
</dbReference>
<feature type="domain" description="Methyl-accepting transducer" evidence="6">
    <location>
        <begin position="126"/>
        <end position="331"/>
    </location>
</feature>
<accession>A0A401FY69</accession>
<evidence type="ECO:0000313" key="8">
    <source>
        <dbReference type="Proteomes" id="UP000288096"/>
    </source>
</evidence>
<dbReference type="SMART" id="SM00283">
    <property type="entry name" value="MA"/>
    <property type="match status" value="1"/>
</dbReference>
<keyword evidence="5" id="KW-1133">Transmembrane helix</keyword>
<keyword evidence="3" id="KW-0807">Transducer</keyword>
<dbReference type="InterPro" id="IPR051310">
    <property type="entry name" value="MCP_chemotaxis"/>
</dbReference>
<dbReference type="RefSeq" id="WP_124329115.1">
    <property type="nucleotide sequence ID" value="NZ_BEXT01000001.1"/>
</dbReference>
<keyword evidence="1" id="KW-0145">Chemotaxis</keyword>
<dbReference type="GO" id="GO:0004888">
    <property type="term" value="F:transmembrane signaling receptor activity"/>
    <property type="evidence" value="ECO:0007669"/>
    <property type="project" value="InterPro"/>
</dbReference>
<dbReference type="PROSITE" id="PS50111">
    <property type="entry name" value="CHEMOTAXIS_TRANSDUC_2"/>
    <property type="match status" value="1"/>
</dbReference>
<name>A0A401FY69_9BACT</name>
<dbReference type="EMBL" id="BEXT01000001">
    <property type="protein sequence ID" value="GBC61883.1"/>
    <property type="molecule type" value="Genomic_DNA"/>
</dbReference>
<evidence type="ECO:0000313" key="7">
    <source>
        <dbReference type="EMBL" id="GBC61883.1"/>
    </source>
</evidence>
<dbReference type="Gene3D" id="1.10.287.950">
    <property type="entry name" value="Methyl-accepting chemotaxis protein"/>
    <property type="match status" value="1"/>
</dbReference>
<dbReference type="PANTHER" id="PTHR43531">
    <property type="entry name" value="PROTEIN ICFG"/>
    <property type="match status" value="1"/>
</dbReference>
<dbReference type="PRINTS" id="PR00260">
    <property type="entry name" value="CHEMTRNSDUCR"/>
</dbReference>
<evidence type="ECO:0000256" key="1">
    <source>
        <dbReference type="ARBA" id="ARBA00022500"/>
    </source>
</evidence>
<organism evidence="7 8">
    <name type="scientific">Desulfonema ishimotonii</name>
    <dbReference type="NCBI Taxonomy" id="45657"/>
    <lineage>
        <taxon>Bacteria</taxon>
        <taxon>Pseudomonadati</taxon>
        <taxon>Thermodesulfobacteriota</taxon>
        <taxon>Desulfobacteria</taxon>
        <taxon>Desulfobacterales</taxon>
        <taxon>Desulfococcaceae</taxon>
        <taxon>Desulfonema</taxon>
    </lineage>
</organism>
<proteinExistence type="inferred from homology"/>
<keyword evidence="5" id="KW-0472">Membrane</keyword>
<keyword evidence="5" id="KW-0812">Transmembrane</keyword>
<protein>
    <recommendedName>
        <fullName evidence="6">Methyl-accepting transducer domain-containing protein</fullName>
    </recommendedName>
</protein>
<feature type="region of interest" description="Disordered" evidence="4">
    <location>
        <begin position="314"/>
        <end position="337"/>
    </location>
</feature>
<evidence type="ECO:0000256" key="5">
    <source>
        <dbReference type="SAM" id="Phobius"/>
    </source>
</evidence>
<dbReference type="InterPro" id="IPR004090">
    <property type="entry name" value="Chemotax_Me-accpt_rcpt"/>
</dbReference>
<dbReference type="GO" id="GO:0006935">
    <property type="term" value="P:chemotaxis"/>
    <property type="evidence" value="ECO:0007669"/>
    <property type="project" value="UniProtKB-KW"/>
</dbReference>
<gene>
    <name evidence="7" type="ORF">DENIS_2845</name>
</gene>
<dbReference type="PANTHER" id="PTHR43531:SF11">
    <property type="entry name" value="METHYL-ACCEPTING CHEMOTAXIS PROTEIN 3"/>
    <property type="match status" value="1"/>
</dbReference>
<dbReference type="AlphaFoldDB" id="A0A401FY69"/>
<keyword evidence="8" id="KW-1185">Reference proteome</keyword>
<feature type="transmembrane region" description="Helical" evidence="5">
    <location>
        <begin position="12"/>
        <end position="29"/>
    </location>
</feature>
<feature type="compositionally biased region" description="Basic and acidic residues" evidence="4">
    <location>
        <begin position="94"/>
        <end position="106"/>
    </location>
</feature>